<evidence type="ECO:0000313" key="1">
    <source>
        <dbReference type="EMBL" id="CAD9553546.1"/>
    </source>
</evidence>
<accession>A0A7S2JQK9</accession>
<proteinExistence type="predicted"/>
<protein>
    <submittedName>
        <fullName evidence="1">Uncharacterized protein</fullName>
    </submittedName>
</protein>
<gene>
    <name evidence="1" type="ORF">CBRE1094_LOCUS46397</name>
</gene>
<organism evidence="1">
    <name type="scientific">Haptolina brevifila</name>
    <dbReference type="NCBI Taxonomy" id="156173"/>
    <lineage>
        <taxon>Eukaryota</taxon>
        <taxon>Haptista</taxon>
        <taxon>Haptophyta</taxon>
        <taxon>Prymnesiophyceae</taxon>
        <taxon>Prymnesiales</taxon>
        <taxon>Prymnesiaceae</taxon>
        <taxon>Haptolina</taxon>
    </lineage>
</organism>
<dbReference type="EMBL" id="HBGU01085031">
    <property type="protein sequence ID" value="CAD9553546.1"/>
    <property type="molecule type" value="Transcribed_RNA"/>
</dbReference>
<name>A0A7S2JQK9_9EUKA</name>
<sequence>MEEDEPLIEEEDEPTSEFVNGIELIFGRGKSGYKDVYPHRKGWQAKVTVEGKGTCSLGIFKDKKKAAIAVAKAKAAGLWRLPTPDKTRAKPGCGVKRKLLSTPLIMPTYSMASLENCAQQQQPVQVQPLGAAARIQACMTGMSAVLAQPVAAPALTLPTQQQQHSLLPNAGAS</sequence>
<reference evidence="1" key="1">
    <citation type="submission" date="2021-01" db="EMBL/GenBank/DDBJ databases">
        <authorList>
            <person name="Corre E."/>
            <person name="Pelletier E."/>
            <person name="Niang G."/>
            <person name="Scheremetjew M."/>
            <person name="Finn R."/>
            <person name="Kale V."/>
            <person name="Holt S."/>
            <person name="Cochrane G."/>
            <person name="Meng A."/>
            <person name="Brown T."/>
            <person name="Cohen L."/>
        </authorList>
    </citation>
    <scope>NUCLEOTIDE SEQUENCE</scope>
    <source>
        <strain evidence="1">UTEX LB 985</strain>
    </source>
</reference>
<dbReference type="AlphaFoldDB" id="A0A7S2JQK9"/>